<comment type="catalytic activity">
    <reaction evidence="8">
        <text>N-terminal glycyl-[protein] + tetradecanoyl-CoA = N-tetradecanoylglycyl-[protein] + CoA + H(+)</text>
        <dbReference type="Rhea" id="RHEA:15521"/>
        <dbReference type="Rhea" id="RHEA-COMP:12666"/>
        <dbReference type="Rhea" id="RHEA-COMP:12667"/>
        <dbReference type="ChEBI" id="CHEBI:15378"/>
        <dbReference type="ChEBI" id="CHEBI:57287"/>
        <dbReference type="ChEBI" id="CHEBI:57385"/>
        <dbReference type="ChEBI" id="CHEBI:64723"/>
        <dbReference type="ChEBI" id="CHEBI:133050"/>
        <dbReference type="EC" id="2.3.1.97"/>
    </reaction>
</comment>
<evidence type="ECO:0000256" key="1">
    <source>
        <dbReference type="ARBA" id="ARBA00009469"/>
    </source>
</evidence>
<evidence type="ECO:0000256" key="3">
    <source>
        <dbReference type="ARBA" id="ARBA00022240"/>
    </source>
</evidence>
<comment type="similarity">
    <text evidence="1 9">Belongs to the NMT family.</text>
</comment>
<dbReference type="Proteomes" id="UP000689195">
    <property type="component" value="Unassembled WGS sequence"/>
</dbReference>
<reference evidence="13" key="1">
    <citation type="submission" date="2021-01" db="EMBL/GenBank/DDBJ databases">
        <authorList>
            <consortium name="Genoscope - CEA"/>
            <person name="William W."/>
        </authorList>
    </citation>
    <scope>NUCLEOTIDE SEQUENCE</scope>
</reference>
<evidence type="ECO:0000259" key="11">
    <source>
        <dbReference type="Pfam" id="PF01233"/>
    </source>
</evidence>
<dbReference type="InterPro" id="IPR022678">
    <property type="entry name" value="NMT_CS"/>
</dbReference>
<dbReference type="GO" id="GO:0005737">
    <property type="term" value="C:cytoplasm"/>
    <property type="evidence" value="ECO:0007669"/>
    <property type="project" value="TreeGrafter"/>
</dbReference>
<gene>
    <name evidence="13" type="ORF">PPENT_87.1.T0130372</name>
</gene>
<evidence type="ECO:0000313" key="14">
    <source>
        <dbReference type="Proteomes" id="UP000689195"/>
    </source>
</evidence>
<dbReference type="FunFam" id="3.40.630.170:FF:000001">
    <property type="entry name" value="Glycylpeptide N-tetradecanoyltransferase"/>
    <property type="match status" value="1"/>
</dbReference>
<feature type="domain" description="Glycylpeptide N-tetradecanoyltransferase C-terminal" evidence="12">
    <location>
        <begin position="248"/>
        <end position="434"/>
    </location>
</feature>
<dbReference type="OrthoDB" id="60315at2759"/>
<evidence type="ECO:0000256" key="9">
    <source>
        <dbReference type="RuleBase" id="RU004178"/>
    </source>
</evidence>
<evidence type="ECO:0000256" key="4">
    <source>
        <dbReference type="ARBA" id="ARBA00022679"/>
    </source>
</evidence>
<evidence type="ECO:0000256" key="8">
    <source>
        <dbReference type="RuleBase" id="RU000586"/>
    </source>
</evidence>
<keyword evidence="4 8" id="KW-0808">Transferase</keyword>
<dbReference type="EC" id="2.3.1.97" evidence="2 8"/>
<comment type="function">
    <text evidence="6">Adds a myristoyl group to the N-terminal glycine residue of certain cellular proteins. Myristoylates adenylate kinase AK2. During the asexual blood stage, may myristoylate proteins such as ARO, CDPK1 and GAP45. Probably by mediating protein myristoylation, plays a role in the assembly of the inner membrane complex during the early stages of schizogony and in the formation of rhoptries in the late stages and thus merozoite egress.</text>
</comment>
<comment type="subunit">
    <text evidence="7">Heterodimer composed of NMT and AK2; AK2 myristoylation stabilizes the complex.</text>
</comment>
<dbReference type="PANTHER" id="PTHR11377">
    <property type="entry name" value="N-MYRISTOYL TRANSFERASE"/>
    <property type="match status" value="1"/>
</dbReference>
<keyword evidence="14" id="KW-1185">Reference proteome</keyword>
<organism evidence="13 14">
    <name type="scientific">Paramecium pentaurelia</name>
    <dbReference type="NCBI Taxonomy" id="43138"/>
    <lineage>
        <taxon>Eukaryota</taxon>
        <taxon>Sar</taxon>
        <taxon>Alveolata</taxon>
        <taxon>Ciliophora</taxon>
        <taxon>Intramacronucleata</taxon>
        <taxon>Oligohymenophorea</taxon>
        <taxon>Peniculida</taxon>
        <taxon>Parameciidae</taxon>
        <taxon>Paramecium</taxon>
    </lineage>
</organism>
<comment type="caution">
    <text evidence="13">The sequence shown here is derived from an EMBL/GenBank/DDBJ whole genome shotgun (WGS) entry which is preliminary data.</text>
</comment>
<name>A0A8S1ST12_9CILI</name>
<accession>A0A8S1ST12</accession>
<feature type="compositionally biased region" description="Low complexity" evidence="10">
    <location>
        <begin position="17"/>
        <end position="35"/>
    </location>
</feature>
<evidence type="ECO:0000256" key="10">
    <source>
        <dbReference type="SAM" id="MobiDB-lite"/>
    </source>
</evidence>
<dbReference type="InterPro" id="IPR000903">
    <property type="entry name" value="NMT"/>
</dbReference>
<dbReference type="InterPro" id="IPR022677">
    <property type="entry name" value="NMT_C"/>
</dbReference>
<feature type="region of interest" description="Disordered" evidence="10">
    <location>
        <begin position="1"/>
        <end position="35"/>
    </location>
</feature>
<feature type="domain" description="Glycylpeptide N-tetradecanoyltransferase N-terminal" evidence="11">
    <location>
        <begin position="81"/>
        <end position="233"/>
    </location>
</feature>
<dbReference type="Pfam" id="PF01233">
    <property type="entry name" value="NMT"/>
    <property type="match status" value="1"/>
</dbReference>
<dbReference type="Pfam" id="PF02799">
    <property type="entry name" value="NMT_C"/>
    <property type="match status" value="1"/>
</dbReference>
<dbReference type="AlphaFoldDB" id="A0A8S1ST12"/>
<evidence type="ECO:0000313" key="13">
    <source>
        <dbReference type="EMBL" id="CAD8144731.1"/>
    </source>
</evidence>
<proteinExistence type="inferred from homology"/>
<evidence type="ECO:0000256" key="5">
    <source>
        <dbReference type="ARBA" id="ARBA00023315"/>
    </source>
</evidence>
<evidence type="ECO:0000259" key="12">
    <source>
        <dbReference type="Pfam" id="PF02799"/>
    </source>
</evidence>
<keyword evidence="5 8" id="KW-0012">Acyltransferase</keyword>
<evidence type="ECO:0000256" key="6">
    <source>
        <dbReference type="ARBA" id="ARBA00059499"/>
    </source>
</evidence>
<dbReference type="EMBL" id="CAJJDO010000013">
    <property type="protein sequence ID" value="CAD8144731.1"/>
    <property type="molecule type" value="Genomic_DNA"/>
</dbReference>
<dbReference type="InterPro" id="IPR022676">
    <property type="entry name" value="NMT_N"/>
</dbReference>
<dbReference type="PROSITE" id="PS00975">
    <property type="entry name" value="NMT_1"/>
    <property type="match status" value="1"/>
</dbReference>
<evidence type="ECO:0000256" key="7">
    <source>
        <dbReference type="ARBA" id="ARBA00062182"/>
    </source>
</evidence>
<sequence length="438" mass="51545">MQQQEKQQESSDEEIEVQGQGESKQQQQQQQQQLSVVQKQTQYNQQLLDKLNKPHQFWETQPMPNINELDSLKPGPIQEGILEEVRKDPYNLISKFEWCNIDLRNDEQAQQVYTLLKENYVEDDDNMFRFDYSIDFLRWALLPPGQHPDWIVGVRVNQKLVGFITGIPVTLHIENQQTKVKMTEINFLCVHKKIRANRLAPVLIKEITRRVHIKNMWQAVYTAGIVVPTPISQTRYYHRSLNAKKLIEVGFSSLSARQTISRQQKLYKLPEEPKTQGLRSMKKKDVAQVTKLLNEYLKQFKLYFKYTEDEVKHWFLPRKDVISTYVVEKEQGVVTDFLSFYNLPSQVIKNPKHTHLRAAYSYYNVATQTPIVQLMYDALILAKNEGYDVFNALDIMENEKFLKELMFCPGDGQLNYYLYNWKLESNMLKPEEIGIVLV</sequence>
<dbReference type="GO" id="GO:0004379">
    <property type="term" value="F:glycylpeptide N-tetradecanoyltransferase activity"/>
    <property type="evidence" value="ECO:0007669"/>
    <property type="project" value="UniProtKB-EC"/>
</dbReference>
<protein>
    <recommendedName>
        <fullName evidence="3 8">Glycylpeptide N-tetradecanoyltransferase</fullName>
        <ecNumber evidence="2 8">2.3.1.97</ecNumber>
    </recommendedName>
</protein>
<evidence type="ECO:0000256" key="2">
    <source>
        <dbReference type="ARBA" id="ARBA00012923"/>
    </source>
</evidence>
<dbReference type="PIRSF" id="PIRSF015892">
    <property type="entry name" value="N-myristl_transf"/>
    <property type="match status" value="1"/>
</dbReference>
<dbReference type="PANTHER" id="PTHR11377:SF5">
    <property type="entry name" value="GLYCYLPEPTIDE N-TETRADECANOYLTRANSFERASE"/>
    <property type="match status" value="1"/>
</dbReference>